<organism evidence="1 2">
    <name type="scientific">Strix occidentalis caurina</name>
    <name type="common">northern spotted owl</name>
    <dbReference type="NCBI Taxonomy" id="311401"/>
    <lineage>
        <taxon>Eukaryota</taxon>
        <taxon>Metazoa</taxon>
        <taxon>Chordata</taxon>
        <taxon>Craniata</taxon>
        <taxon>Vertebrata</taxon>
        <taxon>Euteleostomi</taxon>
        <taxon>Archelosauria</taxon>
        <taxon>Archosauria</taxon>
        <taxon>Dinosauria</taxon>
        <taxon>Saurischia</taxon>
        <taxon>Theropoda</taxon>
        <taxon>Coelurosauria</taxon>
        <taxon>Aves</taxon>
        <taxon>Neognathae</taxon>
        <taxon>Neoaves</taxon>
        <taxon>Telluraves</taxon>
        <taxon>Strigiformes</taxon>
        <taxon>Strigidae</taxon>
        <taxon>Strix</taxon>
    </lineage>
</organism>
<dbReference type="Ensembl" id="ENSSOCT00000017765.1">
    <property type="protein sequence ID" value="ENSSOCP00000017320.1"/>
    <property type="gene ID" value="ENSSOCG00000013027.1"/>
</dbReference>
<keyword evidence="2" id="KW-1185">Reference proteome</keyword>
<reference evidence="1" key="2">
    <citation type="submission" date="2025-09" db="UniProtKB">
        <authorList>
            <consortium name="Ensembl"/>
        </authorList>
    </citation>
    <scope>IDENTIFICATION</scope>
</reference>
<dbReference type="Proteomes" id="UP000694551">
    <property type="component" value="Unplaced"/>
</dbReference>
<evidence type="ECO:0000313" key="2">
    <source>
        <dbReference type="Proteomes" id="UP000694551"/>
    </source>
</evidence>
<evidence type="ECO:0000313" key="1">
    <source>
        <dbReference type="Ensembl" id="ENSSOCP00000017320.1"/>
    </source>
</evidence>
<name>A0A8D0FM73_STROC</name>
<accession>A0A8D0FM73</accession>
<proteinExistence type="predicted"/>
<protein>
    <submittedName>
        <fullName evidence="1">Uncharacterized protein</fullName>
    </submittedName>
</protein>
<sequence>TLKVGSWFVYNLEGTTLICSYQLQNKLGACSSPRNSYLAPKPGSLRSVLWAGTNSLQANQQTLRYQLPSPQELNLQYQDEPRKASIYSSMPGSTSHFWVLNIVFRQSLNPDPHLRLADTDKYVLPDN</sequence>
<dbReference type="AlphaFoldDB" id="A0A8D0FM73"/>
<reference evidence="1" key="1">
    <citation type="submission" date="2025-08" db="UniProtKB">
        <authorList>
            <consortium name="Ensembl"/>
        </authorList>
    </citation>
    <scope>IDENTIFICATION</scope>
</reference>